<evidence type="ECO:0000313" key="2">
    <source>
        <dbReference type="EMBL" id="HIT41462.1"/>
    </source>
</evidence>
<gene>
    <name evidence="2" type="ORF">IAB60_05045</name>
</gene>
<dbReference type="InterPro" id="IPR010905">
    <property type="entry name" value="Glyco_hydro_88"/>
</dbReference>
<dbReference type="SUPFAM" id="SSF48208">
    <property type="entry name" value="Six-hairpin glycosidases"/>
    <property type="match status" value="1"/>
</dbReference>
<evidence type="ECO:0000256" key="1">
    <source>
        <dbReference type="ARBA" id="ARBA00022801"/>
    </source>
</evidence>
<name>A0A9D1GHX5_9FIRM</name>
<dbReference type="Proteomes" id="UP000886860">
    <property type="component" value="Unassembled WGS sequence"/>
</dbReference>
<dbReference type="Pfam" id="PF07470">
    <property type="entry name" value="Glyco_hydro_88"/>
    <property type="match status" value="1"/>
</dbReference>
<dbReference type="InterPro" id="IPR008928">
    <property type="entry name" value="6-hairpin_glycosidase_sf"/>
</dbReference>
<keyword evidence="1 2" id="KW-0378">Hydrolase</keyword>
<protein>
    <submittedName>
        <fullName evidence="2">Glycoside hydrolase family 88 protein</fullName>
    </submittedName>
</protein>
<dbReference type="PANTHER" id="PTHR33886:SF8">
    <property type="entry name" value="UNSATURATED RHAMNOGALACTURONAN HYDROLASE (EUROFUNG)"/>
    <property type="match status" value="1"/>
</dbReference>
<dbReference type="AlphaFoldDB" id="A0A9D1GHX5"/>
<dbReference type="InterPro" id="IPR012341">
    <property type="entry name" value="6hp_glycosidase-like_sf"/>
</dbReference>
<accession>A0A9D1GHX5</accession>
<proteinExistence type="predicted"/>
<dbReference type="EMBL" id="DVKS01000083">
    <property type="protein sequence ID" value="HIT41462.1"/>
    <property type="molecule type" value="Genomic_DNA"/>
</dbReference>
<comment type="caution">
    <text evidence="2">The sequence shown here is derived from an EMBL/GenBank/DDBJ whole genome shotgun (WGS) entry which is preliminary data.</text>
</comment>
<evidence type="ECO:0000313" key="3">
    <source>
        <dbReference type="Proteomes" id="UP000886860"/>
    </source>
</evidence>
<organism evidence="2 3">
    <name type="scientific">Candidatus Caccovicinus merdipullorum</name>
    <dbReference type="NCBI Taxonomy" id="2840724"/>
    <lineage>
        <taxon>Bacteria</taxon>
        <taxon>Bacillati</taxon>
        <taxon>Bacillota</taxon>
        <taxon>Clostridia</taxon>
        <taxon>Eubacteriales</taxon>
        <taxon>Candidatus Caccovicinus</taxon>
    </lineage>
</organism>
<reference evidence="2" key="1">
    <citation type="submission" date="2020-10" db="EMBL/GenBank/DDBJ databases">
        <authorList>
            <person name="Gilroy R."/>
        </authorList>
    </citation>
    <scope>NUCLEOTIDE SEQUENCE</scope>
    <source>
        <strain evidence="2">CHK123-3438</strain>
    </source>
</reference>
<reference evidence="2" key="2">
    <citation type="journal article" date="2021" name="PeerJ">
        <title>Extensive microbial diversity within the chicken gut microbiome revealed by metagenomics and culture.</title>
        <authorList>
            <person name="Gilroy R."/>
            <person name="Ravi A."/>
            <person name="Getino M."/>
            <person name="Pursley I."/>
            <person name="Horton D.L."/>
            <person name="Alikhan N.F."/>
            <person name="Baker D."/>
            <person name="Gharbi K."/>
            <person name="Hall N."/>
            <person name="Watson M."/>
            <person name="Adriaenssens E.M."/>
            <person name="Foster-Nyarko E."/>
            <person name="Jarju S."/>
            <person name="Secka A."/>
            <person name="Antonio M."/>
            <person name="Oren A."/>
            <person name="Chaudhuri R.R."/>
            <person name="La Ragione R."/>
            <person name="Hildebrand F."/>
            <person name="Pallen M.J."/>
        </authorList>
    </citation>
    <scope>NUCLEOTIDE SEQUENCE</scope>
    <source>
        <strain evidence="2">CHK123-3438</strain>
    </source>
</reference>
<dbReference type="GO" id="GO:0016787">
    <property type="term" value="F:hydrolase activity"/>
    <property type="evidence" value="ECO:0007669"/>
    <property type="project" value="UniProtKB-KW"/>
</dbReference>
<dbReference type="Gene3D" id="1.50.10.10">
    <property type="match status" value="1"/>
</dbReference>
<dbReference type="PANTHER" id="PTHR33886">
    <property type="entry name" value="UNSATURATED RHAMNOGALACTURONAN HYDROLASE (EUROFUNG)"/>
    <property type="match status" value="1"/>
</dbReference>
<dbReference type="GO" id="GO:0005975">
    <property type="term" value="P:carbohydrate metabolic process"/>
    <property type="evidence" value="ECO:0007669"/>
    <property type="project" value="InterPro"/>
</dbReference>
<sequence length="378" mass="43850">MIEEYIDFLLEKSTPQAPCWNIETIRAGGKASWNYVDGCMIHAFLEMYQISGKEAYLNFSREFIDNFVREDGSIDSYDLEEYNLDNINAGKTLFDLYRLHKDEKYRRAIQRIYRQIRLQPRTKEGNFWHKKIYPQQVWCDGFYMAMPFYCLYEVWFNDFKNCGDIVSQFQNAYRLMRDTRNGLYYHAYDSSKTAFWCDPVTGLSSHAWLRAMGWYAMALVDVCEVFGEHKETAGFCRELAKIYKELIDAMIKYQDAGSGMWYQIPNYGGIAPNYLETSGTAIFAYAILKSVRLGLLPEEYEVYGQKAFDGVCEKYLAVKNGELTLGGICLVAGLGNTAHREGTFDYYMKEPIVENDAKGVAPLILAYTEILHRRKENS</sequence>
<dbReference type="InterPro" id="IPR052043">
    <property type="entry name" value="PolySaccharide_Degr_Enz"/>
</dbReference>